<keyword evidence="3" id="KW-1185">Reference proteome</keyword>
<reference evidence="2" key="2">
    <citation type="submission" date="2025-09" db="UniProtKB">
        <authorList>
            <consortium name="Ensembl"/>
        </authorList>
    </citation>
    <scope>IDENTIFICATION</scope>
</reference>
<dbReference type="Proteomes" id="UP000694680">
    <property type="component" value="Unassembled WGS sequence"/>
</dbReference>
<dbReference type="InterPro" id="IPR046815">
    <property type="entry name" value="P2RX7_C"/>
</dbReference>
<sequence>MSLTLITVRSQVHRGVRGDVAEVKGGLPQIEIMQVVLRFCRVYELQMTNAPAPGTQVSNQLSWCVCNNCRDMPTDVECKCCGQQPEACISILPHMAAYILQEGHLRLASQIWNDVRGLDDLPNRGESSKQLRHAAYRQYVMWPYGALGRGNRVVIPSCVVWRIRDCFPDLLGHYTGYIPGKVQ</sequence>
<dbReference type="PANTHER" id="PTHR36981">
    <property type="entry name" value="ZGC:195170"/>
    <property type="match status" value="1"/>
</dbReference>
<dbReference type="Ensembl" id="ENSGWIT00000013041.1">
    <property type="protein sequence ID" value="ENSGWIP00000011658.1"/>
    <property type="gene ID" value="ENSGWIG00000006865.1"/>
</dbReference>
<accession>A0A8C5DTH5</accession>
<feature type="domain" description="P2X purinoreceptor 7 intracellular" evidence="1">
    <location>
        <begin position="44"/>
        <end position="177"/>
    </location>
</feature>
<dbReference type="PANTHER" id="PTHR36981:SF3">
    <property type="entry name" value="UBIQUITIN-LIKE PROTEASE FAMILY PROFILE DOMAIN-CONTAINING PROTEIN"/>
    <property type="match status" value="1"/>
</dbReference>
<protein>
    <recommendedName>
        <fullName evidence="1">P2X purinoreceptor 7 intracellular domain-containing protein</fullName>
    </recommendedName>
</protein>
<evidence type="ECO:0000313" key="3">
    <source>
        <dbReference type="Proteomes" id="UP000694680"/>
    </source>
</evidence>
<evidence type="ECO:0000313" key="2">
    <source>
        <dbReference type="Ensembl" id="ENSGWIP00000011658.1"/>
    </source>
</evidence>
<name>A0A8C5DTH5_GOUWI</name>
<dbReference type="Pfam" id="PF20478">
    <property type="entry name" value="P2RX7_C"/>
    <property type="match status" value="1"/>
</dbReference>
<dbReference type="AlphaFoldDB" id="A0A8C5DTH5"/>
<proteinExistence type="predicted"/>
<evidence type="ECO:0000259" key="1">
    <source>
        <dbReference type="Pfam" id="PF20478"/>
    </source>
</evidence>
<reference evidence="2" key="1">
    <citation type="submission" date="2025-08" db="UniProtKB">
        <authorList>
            <consortium name="Ensembl"/>
        </authorList>
    </citation>
    <scope>IDENTIFICATION</scope>
</reference>
<organism evidence="2 3">
    <name type="scientific">Gouania willdenowi</name>
    <name type="common">Blunt-snouted clingfish</name>
    <name type="synonym">Lepadogaster willdenowi</name>
    <dbReference type="NCBI Taxonomy" id="441366"/>
    <lineage>
        <taxon>Eukaryota</taxon>
        <taxon>Metazoa</taxon>
        <taxon>Chordata</taxon>
        <taxon>Craniata</taxon>
        <taxon>Vertebrata</taxon>
        <taxon>Euteleostomi</taxon>
        <taxon>Actinopterygii</taxon>
        <taxon>Neopterygii</taxon>
        <taxon>Teleostei</taxon>
        <taxon>Neoteleostei</taxon>
        <taxon>Acanthomorphata</taxon>
        <taxon>Ovalentaria</taxon>
        <taxon>Blenniimorphae</taxon>
        <taxon>Blenniiformes</taxon>
        <taxon>Gobiesocoidei</taxon>
        <taxon>Gobiesocidae</taxon>
        <taxon>Gobiesocinae</taxon>
        <taxon>Gouania</taxon>
    </lineage>
</organism>